<organism evidence="1 2">
    <name type="scientific">Gigaspora rosea</name>
    <dbReference type="NCBI Taxonomy" id="44941"/>
    <lineage>
        <taxon>Eukaryota</taxon>
        <taxon>Fungi</taxon>
        <taxon>Fungi incertae sedis</taxon>
        <taxon>Mucoromycota</taxon>
        <taxon>Glomeromycotina</taxon>
        <taxon>Glomeromycetes</taxon>
        <taxon>Diversisporales</taxon>
        <taxon>Gigasporaceae</taxon>
        <taxon>Gigaspora</taxon>
    </lineage>
</organism>
<reference evidence="1 2" key="1">
    <citation type="submission" date="2018-06" db="EMBL/GenBank/DDBJ databases">
        <title>Comparative genomics reveals the genomic features of Rhizophagus irregularis, R. cerebriforme, R. diaphanum and Gigaspora rosea, and their symbiotic lifestyle signature.</title>
        <authorList>
            <person name="Morin E."/>
            <person name="San Clemente H."/>
            <person name="Chen E.C.H."/>
            <person name="De La Providencia I."/>
            <person name="Hainaut M."/>
            <person name="Kuo A."/>
            <person name="Kohler A."/>
            <person name="Murat C."/>
            <person name="Tang N."/>
            <person name="Roy S."/>
            <person name="Loubradou J."/>
            <person name="Henrissat B."/>
            <person name="Grigoriev I.V."/>
            <person name="Corradi N."/>
            <person name="Roux C."/>
            <person name="Martin F.M."/>
        </authorList>
    </citation>
    <scope>NUCLEOTIDE SEQUENCE [LARGE SCALE GENOMIC DNA]</scope>
    <source>
        <strain evidence="1 2">DAOM 194757</strain>
    </source>
</reference>
<dbReference type="EMBL" id="QKWP01000347">
    <property type="protein sequence ID" value="RIB21681.1"/>
    <property type="molecule type" value="Genomic_DNA"/>
</dbReference>
<proteinExistence type="predicted"/>
<accession>A0A397VIQ1</accession>
<name>A0A397VIQ1_9GLOM</name>
<sequence>MSAYGREALDSPENTARHSFDICNEQPGFSKDTVTLPESVRATELGSEGVRALSEASYKTSALTYLNHSLYPSQTHYSFNVNRLAATSNDDLYESSKADEPDSEQGKALAETFCNNTTLTSLSHYYLLMNDILESTVTGLSDFHRSGLPLTYHLLEPMFDNQQDVYDLQLQIEHSNVFELSDSSSQSESDSMDTNDQHKYIFYIHIDDYFKTSEQIRKKLDRYATERGFAVRKGHTRT</sequence>
<protein>
    <submittedName>
        <fullName evidence="1">Uncharacterized protein</fullName>
    </submittedName>
</protein>
<dbReference type="Proteomes" id="UP000266673">
    <property type="component" value="Unassembled WGS sequence"/>
</dbReference>
<comment type="caution">
    <text evidence="1">The sequence shown here is derived from an EMBL/GenBank/DDBJ whole genome shotgun (WGS) entry which is preliminary data.</text>
</comment>
<evidence type="ECO:0000313" key="2">
    <source>
        <dbReference type="Proteomes" id="UP000266673"/>
    </source>
</evidence>
<keyword evidence="2" id="KW-1185">Reference proteome</keyword>
<dbReference type="AlphaFoldDB" id="A0A397VIQ1"/>
<evidence type="ECO:0000313" key="1">
    <source>
        <dbReference type="EMBL" id="RIB21681.1"/>
    </source>
</evidence>
<gene>
    <name evidence="1" type="ORF">C2G38_2034199</name>
</gene>